<dbReference type="Gene3D" id="1.20.1250.20">
    <property type="entry name" value="MFS general substrate transporter like domains"/>
    <property type="match status" value="2"/>
</dbReference>
<keyword evidence="4 6" id="KW-1133">Transmembrane helix</keyword>
<feature type="transmembrane region" description="Helical" evidence="6">
    <location>
        <begin position="376"/>
        <end position="397"/>
    </location>
</feature>
<dbReference type="GO" id="GO:0016020">
    <property type="term" value="C:membrane"/>
    <property type="evidence" value="ECO:0007669"/>
    <property type="project" value="UniProtKB-SubCell"/>
</dbReference>
<proteinExistence type="inferred from homology"/>
<evidence type="ECO:0000256" key="4">
    <source>
        <dbReference type="ARBA" id="ARBA00022989"/>
    </source>
</evidence>
<dbReference type="Proteomes" id="UP001107558">
    <property type="component" value="Chromosome 4"/>
</dbReference>
<evidence type="ECO:0000313" key="8">
    <source>
        <dbReference type="EMBL" id="KAG5667442.1"/>
    </source>
</evidence>
<dbReference type="PANTHER" id="PTHR16172:SF27">
    <property type="entry name" value="FI19426P1"/>
    <property type="match status" value="1"/>
</dbReference>
<evidence type="ECO:0000256" key="5">
    <source>
        <dbReference type="ARBA" id="ARBA00023136"/>
    </source>
</evidence>
<feature type="transmembrane region" description="Helical" evidence="6">
    <location>
        <begin position="559"/>
        <end position="580"/>
    </location>
</feature>
<reference evidence="8" key="1">
    <citation type="submission" date="2021-03" db="EMBL/GenBank/DDBJ databases">
        <title>Chromosome level genome of the anhydrobiotic midge Polypedilum vanderplanki.</title>
        <authorList>
            <person name="Yoshida Y."/>
            <person name="Kikawada T."/>
            <person name="Gusev O."/>
        </authorList>
    </citation>
    <scope>NUCLEOTIDE SEQUENCE</scope>
    <source>
        <strain evidence="8">NIAS01</strain>
        <tissue evidence="8">Whole body or cell culture</tissue>
    </source>
</reference>
<dbReference type="InterPro" id="IPR036259">
    <property type="entry name" value="MFS_trans_sf"/>
</dbReference>
<gene>
    <name evidence="8" type="ORF">PVAND_015422</name>
</gene>
<feature type="domain" description="Major facilitator superfamily associated" evidence="7">
    <location>
        <begin position="17"/>
        <end position="612"/>
    </location>
</feature>
<comment type="similarity">
    <text evidence="2">Belongs to the major facilitator superfamily. MFSD6 family.</text>
</comment>
<accession>A0A9J6BCK5</accession>
<evidence type="ECO:0000256" key="3">
    <source>
        <dbReference type="ARBA" id="ARBA00022692"/>
    </source>
</evidence>
<organism evidence="8 9">
    <name type="scientific">Polypedilum vanderplanki</name>
    <name type="common">Sleeping chironomid midge</name>
    <dbReference type="NCBI Taxonomy" id="319348"/>
    <lineage>
        <taxon>Eukaryota</taxon>
        <taxon>Metazoa</taxon>
        <taxon>Ecdysozoa</taxon>
        <taxon>Arthropoda</taxon>
        <taxon>Hexapoda</taxon>
        <taxon>Insecta</taxon>
        <taxon>Pterygota</taxon>
        <taxon>Neoptera</taxon>
        <taxon>Endopterygota</taxon>
        <taxon>Diptera</taxon>
        <taxon>Nematocera</taxon>
        <taxon>Chironomoidea</taxon>
        <taxon>Chironomidae</taxon>
        <taxon>Chironominae</taxon>
        <taxon>Polypedilum</taxon>
        <taxon>Polypedilum</taxon>
    </lineage>
</organism>
<dbReference type="Pfam" id="PF12832">
    <property type="entry name" value="MFS_1_like"/>
    <property type="match status" value="1"/>
</dbReference>
<dbReference type="EMBL" id="JADBJN010000004">
    <property type="protein sequence ID" value="KAG5667442.1"/>
    <property type="molecule type" value="Genomic_DNA"/>
</dbReference>
<comment type="caution">
    <text evidence="8">The sequence shown here is derived from an EMBL/GenBank/DDBJ whole genome shotgun (WGS) entry which is preliminary data.</text>
</comment>
<protein>
    <recommendedName>
        <fullName evidence="7">Major facilitator superfamily associated domain-containing protein</fullName>
    </recommendedName>
</protein>
<evidence type="ECO:0000313" key="9">
    <source>
        <dbReference type="Proteomes" id="UP001107558"/>
    </source>
</evidence>
<feature type="transmembrane region" description="Helical" evidence="6">
    <location>
        <begin position="456"/>
        <end position="475"/>
    </location>
</feature>
<feature type="transmembrane region" description="Helical" evidence="6">
    <location>
        <begin position="530"/>
        <end position="547"/>
    </location>
</feature>
<evidence type="ECO:0000259" key="7">
    <source>
        <dbReference type="Pfam" id="PF12832"/>
    </source>
</evidence>
<evidence type="ECO:0000256" key="1">
    <source>
        <dbReference type="ARBA" id="ARBA00004141"/>
    </source>
</evidence>
<dbReference type="SUPFAM" id="SSF103473">
    <property type="entry name" value="MFS general substrate transporter"/>
    <property type="match status" value="2"/>
</dbReference>
<feature type="transmembrane region" description="Helical" evidence="6">
    <location>
        <begin position="403"/>
        <end position="424"/>
    </location>
</feature>
<keyword evidence="9" id="KW-1185">Reference proteome</keyword>
<feature type="transmembrane region" description="Helical" evidence="6">
    <location>
        <begin position="21"/>
        <end position="41"/>
    </location>
</feature>
<feature type="transmembrane region" description="Helical" evidence="6">
    <location>
        <begin position="501"/>
        <end position="518"/>
    </location>
</feature>
<feature type="transmembrane region" description="Helical" evidence="6">
    <location>
        <begin position="636"/>
        <end position="660"/>
    </location>
</feature>
<evidence type="ECO:0000256" key="2">
    <source>
        <dbReference type="ARBA" id="ARBA00005241"/>
    </source>
</evidence>
<dbReference type="PANTHER" id="PTHR16172">
    <property type="entry name" value="MAJOR FACILITATOR SUPERFAMILY DOMAIN-CONTAINING PROTEIN 6-LIKE"/>
    <property type="match status" value="1"/>
</dbReference>
<name>A0A9J6BCK5_POLVA</name>
<feature type="transmembrane region" description="Helical" evidence="6">
    <location>
        <begin position="53"/>
        <end position="76"/>
    </location>
</feature>
<feature type="transmembrane region" description="Helical" evidence="6">
    <location>
        <begin position="345"/>
        <end position="364"/>
    </location>
</feature>
<dbReference type="InterPro" id="IPR024989">
    <property type="entry name" value="MFS_assoc_dom"/>
</dbReference>
<feature type="transmembrane region" description="Helical" evidence="6">
    <location>
        <begin position="88"/>
        <end position="109"/>
    </location>
</feature>
<keyword evidence="3 6" id="KW-0812">Transmembrane</keyword>
<dbReference type="InterPro" id="IPR051717">
    <property type="entry name" value="MFS_MFSD6"/>
</dbReference>
<keyword evidence="5 6" id="KW-0472">Membrane</keyword>
<comment type="subcellular location">
    <subcellularLocation>
        <location evidence="1">Membrane</location>
        <topology evidence="1">Multi-pass membrane protein</topology>
    </subcellularLocation>
</comment>
<feature type="transmembrane region" description="Helical" evidence="6">
    <location>
        <begin position="592"/>
        <end position="612"/>
    </location>
</feature>
<evidence type="ECO:0000256" key="6">
    <source>
        <dbReference type="SAM" id="Phobius"/>
    </source>
</evidence>
<dbReference type="AlphaFoldDB" id="A0A9J6BCK5"/>
<dbReference type="OrthoDB" id="6414167at2759"/>
<sequence>MSQLTQKTEYTSPNRLVSLKVLVFLFFGALQCMYAFLPYHMQALGFKFSDIRFITLISALVSIIGPLIIGFILDRVSIKRPSAYGKWLRILLFIFFILAGLMFGSLLFFDKPPKFDEFDSKVTFSCNDNGGHIFVRRNITADGTCADLDGVNGELVLVNCSYTCETPEDFHNLFHPINSHKVIPDALITSDTSNLYSSENPSFEDDDYILPEPAQLVAEPTQPSIIPPPHICLRNATDYEHCHVYLENNVIHLLDMTGDKNEKVSNNYSDEWCMHPLVSTSCRIPEQQVKWMELIRGSRGCSTPAVECHIKDPFKPPSILNPINRIKAPVIELNLYITLRIIAELFPVIIHMLLNVAIIIATRETSVGRGNVGHQWAFYPIGVLVFASIIGLVNHLLPNDVEPYFVPIFTFAITMFICAVVVLFSGKLPLTPSDWWWHTKCGMLAIPMSALKRYKWVIAAIAIVAFILGGLWHAYEAFRHLFTIDLIESEIITVPNWRSKTFIYIFGAILSIPLIWNGEKIVDCFGHSNIFILAFVTLALRFAGLYFDVRTSWTTLYEILEPISFYLPWFTLILFTRHLIPKKCLAIGQGLLVILFFALGRAIGFFFGTSVVSDNKEFYKFEEDNKIAEEKDLKNIYTIAASIACASAIIYFVVYHCILLPRYRVPTNRLATNNDSSVSPQRVFHDERSRKGYFRY</sequence>